<evidence type="ECO:0008006" key="3">
    <source>
        <dbReference type="Google" id="ProtNLM"/>
    </source>
</evidence>
<dbReference type="InterPro" id="IPR027417">
    <property type="entry name" value="P-loop_NTPase"/>
</dbReference>
<protein>
    <recommendedName>
        <fullName evidence="3">Terminase large subunit gp17-like C-terminal domain-containing protein</fullName>
    </recommendedName>
</protein>
<evidence type="ECO:0000313" key="2">
    <source>
        <dbReference type="Proteomes" id="UP001596119"/>
    </source>
</evidence>
<comment type="caution">
    <text evidence="1">The sequence shown here is derived from an EMBL/GenBank/DDBJ whole genome shotgun (WGS) entry which is preliminary data.</text>
</comment>
<keyword evidence="2" id="KW-1185">Reference proteome</keyword>
<dbReference type="Gene3D" id="3.40.50.300">
    <property type="entry name" value="P-loop containing nucleotide triphosphate hydrolases"/>
    <property type="match status" value="1"/>
</dbReference>
<accession>A0ABW1I120</accession>
<evidence type="ECO:0000313" key="1">
    <source>
        <dbReference type="EMBL" id="MFC5947065.1"/>
    </source>
</evidence>
<dbReference type="EMBL" id="JBHSQK010000005">
    <property type="protein sequence ID" value="MFC5947065.1"/>
    <property type="molecule type" value="Genomic_DNA"/>
</dbReference>
<sequence>MTLAPEAPSAPALDWRTYLARAEARWPGLLLSPEGRRVLTRLDPLLFALVYMRHHLKDADGNISLSEFHIDICEMAKGWVVPSEVPEADRDAIISPRESGKSTWFFLILPTWAAAHGHRMFAAAFADASEQAERHLKTFKAELDQNELLRRDYPDLCSPLKRRSGQTAADTQNMYQSKSGFVFGAKGCDASALGMKVGPRRPDLIILDDIEPGGGSYSAGQKEKRLKTVVDDIFPMNIRAQVVIVGTVTMPGSIIHDLVKHGAGEDDAPEWPRDENIRVHHYKALIEDPEPRSLWPEKWSLEYLLKRRHTRSFRKNLQNDPMAADGQYWTDDDFIIGQVPGLTAQMISIDPAVTSTAKSDYTGIAVIGYNKSLGRCVVRGAWQVKVQPGRELRDKVQEIAARFPGTAGILVETNQGGAAWRSILGGLGMRVREVHNSQNKTTRATNLLEHYQNGRVFHETRMAVLEEQMIAFPRGSNDDVIDAVGNGVQHFLRPGIKRHKPSTIQRYM</sequence>
<gene>
    <name evidence="1" type="ORF">ACFQH9_02080</name>
</gene>
<organism evidence="1 2">
    <name type="scientific">Pseudonocardia lutea</name>
    <dbReference type="NCBI Taxonomy" id="2172015"/>
    <lineage>
        <taxon>Bacteria</taxon>
        <taxon>Bacillati</taxon>
        <taxon>Actinomycetota</taxon>
        <taxon>Actinomycetes</taxon>
        <taxon>Pseudonocardiales</taxon>
        <taxon>Pseudonocardiaceae</taxon>
        <taxon>Pseudonocardia</taxon>
    </lineage>
</organism>
<reference evidence="2" key="1">
    <citation type="journal article" date="2019" name="Int. J. Syst. Evol. Microbiol.">
        <title>The Global Catalogue of Microorganisms (GCM) 10K type strain sequencing project: providing services to taxonomists for standard genome sequencing and annotation.</title>
        <authorList>
            <consortium name="The Broad Institute Genomics Platform"/>
            <consortium name="The Broad Institute Genome Sequencing Center for Infectious Disease"/>
            <person name="Wu L."/>
            <person name="Ma J."/>
        </authorList>
    </citation>
    <scope>NUCLEOTIDE SEQUENCE [LARGE SCALE GENOMIC DNA]</scope>
    <source>
        <strain evidence="2">CGMCC 4.7397</strain>
    </source>
</reference>
<dbReference type="Gene3D" id="3.30.420.240">
    <property type="match status" value="1"/>
</dbReference>
<name>A0ABW1I120_9PSEU</name>
<proteinExistence type="predicted"/>
<dbReference type="RefSeq" id="WP_379563558.1">
    <property type="nucleotide sequence ID" value="NZ_JBHSQK010000005.1"/>
</dbReference>
<dbReference type="Proteomes" id="UP001596119">
    <property type="component" value="Unassembled WGS sequence"/>
</dbReference>